<dbReference type="OrthoDB" id="9788113at2"/>
<dbReference type="PANTHER" id="PTHR30598:SF3">
    <property type="entry name" value="RESPIRATORY NITRATE REDUCTASE 1 GAMMA CHAIN"/>
    <property type="match status" value="1"/>
</dbReference>
<dbReference type="AlphaFoldDB" id="A0A0R1J2V1"/>
<dbReference type="GO" id="GO:0005886">
    <property type="term" value="C:plasma membrane"/>
    <property type="evidence" value="ECO:0007669"/>
    <property type="project" value="UniProtKB-SubCell"/>
</dbReference>
<dbReference type="STRING" id="1423811.FC72_GL000186"/>
<evidence type="ECO:0000256" key="13">
    <source>
        <dbReference type="PIRSR" id="PIRSR603816-1"/>
    </source>
</evidence>
<comment type="subcellular location">
    <subcellularLocation>
        <location evidence="1">Cell membrane</location>
        <topology evidence="1">Multi-pass membrane protein</topology>
    </subcellularLocation>
</comment>
<proteinExistence type="predicted"/>
<protein>
    <submittedName>
        <fullName evidence="16">Nitrate reductase gamma subunit</fullName>
    </submittedName>
</protein>
<dbReference type="FunFam" id="1.20.950.20:FF:000001">
    <property type="entry name" value="Respiratory nitrate reductase subunit gamma"/>
    <property type="match status" value="1"/>
</dbReference>
<dbReference type="NCBIfam" id="TIGR00351">
    <property type="entry name" value="narI"/>
    <property type="match status" value="1"/>
</dbReference>
<evidence type="ECO:0000256" key="1">
    <source>
        <dbReference type="ARBA" id="ARBA00004651"/>
    </source>
</evidence>
<dbReference type="Pfam" id="PF02665">
    <property type="entry name" value="Nitrate_red_gam"/>
    <property type="match status" value="1"/>
</dbReference>
<dbReference type="GO" id="GO:0042128">
    <property type="term" value="P:nitrate assimilation"/>
    <property type="evidence" value="ECO:0007669"/>
    <property type="project" value="UniProtKB-KW"/>
</dbReference>
<dbReference type="PANTHER" id="PTHR30598">
    <property type="entry name" value="NITRATE REDUCTASE PRIVATE CHAPERONE, REDOX ENZYME MATURATION PROTEIN REMP FAMILY"/>
    <property type="match status" value="1"/>
</dbReference>
<sequence>MDNVWGYILWVIFPYVALGSFFFGTIIRLALYGGNITAKSSELLEKKQLMIGSILFHIGIIFVFFGHVVGIFIPKSFTDFLGIPNEVYHIGALVMGGTAGFMALAGMIILSYRRFSNKRVFKTSSFSDLVVNVSFLIVIVLGLSASLIEGTVFHPEFNYRLNLSVWARQLFYFHPNYHLMLQVPIVFRIHVICGLLIFAFFPYTRLVHALTLPWQYIFRRPIVYRKKGLRGRSK</sequence>
<dbReference type="InterPro" id="IPR051936">
    <property type="entry name" value="Heme-iron_electron_transfer"/>
</dbReference>
<keyword evidence="9" id="KW-0560">Oxidoreductase</keyword>
<evidence type="ECO:0000256" key="14">
    <source>
        <dbReference type="SAM" id="Phobius"/>
    </source>
</evidence>
<dbReference type="InterPro" id="IPR036197">
    <property type="entry name" value="NarG-like_sf"/>
</dbReference>
<feature type="binding site" description="axial binding residue" evidence="13">
    <location>
        <position position="67"/>
    </location>
    <ligand>
        <name>heme b</name>
        <dbReference type="ChEBI" id="CHEBI:60344"/>
        <label>1</label>
    </ligand>
    <ligandPart>
        <name>Fe</name>
        <dbReference type="ChEBI" id="CHEBI:18248"/>
    </ligandPart>
</feature>
<evidence type="ECO:0000256" key="2">
    <source>
        <dbReference type="ARBA" id="ARBA00022448"/>
    </source>
</evidence>
<keyword evidence="11" id="KW-0534">Nitrate assimilation</keyword>
<dbReference type="GO" id="GO:0009325">
    <property type="term" value="C:nitrate reductase complex"/>
    <property type="evidence" value="ECO:0007669"/>
    <property type="project" value="InterPro"/>
</dbReference>
<dbReference type="GO" id="GO:0046872">
    <property type="term" value="F:metal ion binding"/>
    <property type="evidence" value="ECO:0007669"/>
    <property type="project" value="UniProtKB-KW"/>
</dbReference>
<comment type="caution">
    <text evidence="16">The sequence shown here is derived from an EMBL/GenBank/DDBJ whole genome shotgun (WGS) entry which is preliminary data.</text>
</comment>
<feature type="domain" description="NarG-like" evidence="15">
    <location>
        <begin position="8"/>
        <end position="227"/>
    </location>
</feature>
<feature type="transmembrane region" description="Helical" evidence="14">
    <location>
        <begin position="6"/>
        <end position="31"/>
    </location>
</feature>
<evidence type="ECO:0000313" key="16">
    <source>
        <dbReference type="EMBL" id="KRK65741.1"/>
    </source>
</evidence>
<dbReference type="GO" id="GO:0019645">
    <property type="term" value="P:anaerobic electron transport chain"/>
    <property type="evidence" value="ECO:0007669"/>
    <property type="project" value="TreeGrafter"/>
</dbReference>
<feature type="binding site" description="axial binding residue" evidence="13">
    <location>
        <position position="190"/>
    </location>
    <ligand>
        <name>heme b</name>
        <dbReference type="ChEBI" id="CHEBI:60344"/>
        <label>1</label>
    </ligand>
    <ligandPart>
        <name>Fe</name>
        <dbReference type="ChEBI" id="CHEBI:18248"/>
    </ligandPart>
</feature>
<feature type="transmembrane region" description="Helical" evidence="14">
    <location>
        <begin position="88"/>
        <end position="109"/>
    </location>
</feature>
<dbReference type="EMBL" id="AZDG01000001">
    <property type="protein sequence ID" value="KRK65741.1"/>
    <property type="molecule type" value="Genomic_DNA"/>
</dbReference>
<keyword evidence="8 14" id="KW-1133">Transmembrane helix</keyword>
<feature type="transmembrane region" description="Helical" evidence="14">
    <location>
        <begin position="51"/>
        <end position="73"/>
    </location>
</feature>
<gene>
    <name evidence="16" type="ORF">FC72_GL000186</name>
</gene>
<feature type="transmembrane region" description="Helical" evidence="14">
    <location>
        <begin position="179"/>
        <end position="201"/>
    </location>
</feature>
<keyword evidence="2" id="KW-0813">Transport</keyword>
<evidence type="ECO:0000313" key="17">
    <source>
        <dbReference type="Proteomes" id="UP000050929"/>
    </source>
</evidence>
<keyword evidence="3" id="KW-1003">Cell membrane</keyword>
<accession>A0A0R1J2V1</accession>
<evidence type="ECO:0000256" key="5">
    <source>
        <dbReference type="ARBA" id="ARBA00022692"/>
    </source>
</evidence>
<keyword evidence="7" id="KW-0249">Electron transport</keyword>
<evidence type="ECO:0000256" key="3">
    <source>
        <dbReference type="ARBA" id="ARBA00022475"/>
    </source>
</evidence>
<evidence type="ECO:0000256" key="12">
    <source>
        <dbReference type="ARBA" id="ARBA00023136"/>
    </source>
</evidence>
<dbReference type="Proteomes" id="UP000050929">
    <property type="component" value="Unassembled WGS sequence"/>
</dbReference>
<dbReference type="PATRIC" id="fig|1423811.3.peg.186"/>
<dbReference type="SUPFAM" id="SSF103501">
    <property type="entry name" value="Respiratory nitrate reductase 1 gamma chain"/>
    <property type="match status" value="1"/>
</dbReference>
<dbReference type="Gene3D" id="1.20.950.20">
    <property type="entry name" value="Transmembrane di-heme cytochromes, Chain C"/>
    <property type="match status" value="1"/>
</dbReference>
<keyword evidence="12 14" id="KW-0472">Membrane</keyword>
<evidence type="ECO:0000256" key="4">
    <source>
        <dbReference type="ARBA" id="ARBA00022617"/>
    </source>
</evidence>
<feature type="binding site" description="axial binding residue" evidence="13">
    <location>
        <position position="57"/>
    </location>
    <ligand>
        <name>heme b</name>
        <dbReference type="ChEBI" id="CHEBI:60344"/>
        <label>1</label>
    </ligand>
    <ligandPart>
        <name>Fe</name>
        <dbReference type="ChEBI" id="CHEBI:18248"/>
    </ligandPart>
</feature>
<evidence type="ECO:0000259" key="15">
    <source>
        <dbReference type="Pfam" id="PF02665"/>
    </source>
</evidence>
<keyword evidence="10 13" id="KW-0408">Iron</keyword>
<name>A0A0R1J2V1_9LACO</name>
<dbReference type="GO" id="GO:0008940">
    <property type="term" value="F:nitrate reductase activity"/>
    <property type="evidence" value="ECO:0007669"/>
    <property type="project" value="InterPro"/>
</dbReference>
<evidence type="ECO:0000256" key="7">
    <source>
        <dbReference type="ARBA" id="ARBA00022982"/>
    </source>
</evidence>
<feature type="transmembrane region" description="Helical" evidence="14">
    <location>
        <begin position="129"/>
        <end position="148"/>
    </location>
</feature>
<evidence type="ECO:0000256" key="8">
    <source>
        <dbReference type="ARBA" id="ARBA00022989"/>
    </source>
</evidence>
<evidence type="ECO:0000256" key="9">
    <source>
        <dbReference type="ARBA" id="ARBA00023002"/>
    </source>
</evidence>
<evidence type="ECO:0000256" key="11">
    <source>
        <dbReference type="ARBA" id="ARBA00023063"/>
    </source>
</evidence>
<dbReference type="GO" id="GO:0020037">
    <property type="term" value="F:heme binding"/>
    <property type="evidence" value="ECO:0007669"/>
    <property type="project" value="TreeGrafter"/>
</dbReference>
<keyword evidence="5 14" id="KW-0812">Transmembrane</keyword>
<keyword evidence="4 13" id="KW-0349">Heme</keyword>
<dbReference type="RefSeq" id="WP_057763814.1">
    <property type="nucleotide sequence ID" value="NZ_AZDG01000001.1"/>
</dbReference>
<dbReference type="InterPro" id="IPR023234">
    <property type="entry name" value="NarG-like_domain"/>
</dbReference>
<organism evidence="16 17">
    <name type="scientific">Companilactobacillus tucceti DSM 20183</name>
    <dbReference type="NCBI Taxonomy" id="1423811"/>
    <lineage>
        <taxon>Bacteria</taxon>
        <taxon>Bacillati</taxon>
        <taxon>Bacillota</taxon>
        <taxon>Bacilli</taxon>
        <taxon>Lactobacillales</taxon>
        <taxon>Lactobacillaceae</taxon>
        <taxon>Companilactobacillus</taxon>
    </lineage>
</organism>
<evidence type="ECO:0000256" key="6">
    <source>
        <dbReference type="ARBA" id="ARBA00022723"/>
    </source>
</evidence>
<reference evidence="16 17" key="1">
    <citation type="journal article" date="2015" name="Genome Announc.">
        <title>Expanding the biotechnology potential of lactobacilli through comparative genomics of 213 strains and associated genera.</title>
        <authorList>
            <person name="Sun Z."/>
            <person name="Harris H.M."/>
            <person name="McCann A."/>
            <person name="Guo C."/>
            <person name="Argimon S."/>
            <person name="Zhang W."/>
            <person name="Yang X."/>
            <person name="Jeffery I.B."/>
            <person name="Cooney J.C."/>
            <person name="Kagawa T.F."/>
            <person name="Liu W."/>
            <person name="Song Y."/>
            <person name="Salvetti E."/>
            <person name="Wrobel A."/>
            <person name="Rasinkangas P."/>
            <person name="Parkhill J."/>
            <person name="Rea M.C."/>
            <person name="O'Sullivan O."/>
            <person name="Ritari J."/>
            <person name="Douillard F.P."/>
            <person name="Paul Ross R."/>
            <person name="Yang R."/>
            <person name="Briner A.E."/>
            <person name="Felis G.E."/>
            <person name="de Vos W.M."/>
            <person name="Barrangou R."/>
            <person name="Klaenhammer T.R."/>
            <person name="Caufield P.W."/>
            <person name="Cui Y."/>
            <person name="Zhang H."/>
            <person name="O'Toole P.W."/>
        </authorList>
    </citation>
    <scope>NUCLEOTIDE SEQUENCE [LARGE SCALE GENOMIC DNA]</scope>
    <source>
        <strain evidence="16 17">DSM 20183</strain>
    </source>
</reference>
<dbReference type="GO" id="GO:0009055">
    <property type="term" value="F:electron transfer activity"/>
    <property type="evidence" value="ECO:0007669"/>
    <property type="project" value="TreeGrafter"/>
</dbReference>
<evidence type="ECO:0000256" key="10">
    <source>
        <dbReference type="ARBA" id="ARBA00023004"/>
    </source>
</evidence>
<keyword evidence="17" id="KW-1185">Reference proteome</keyword>
<feature type="binding site" description="axial binding residue" evidence="13">
    <location>
        <position position="208"/>
    </location>
    <ligand>
        <name>heme b</name>
        <dbReference type="ChEBI" id="CHEBI:60344"/>
        <label>1</label>
    </ligand>
    <ligandPart>
        <name>Fe</name>
        <dbReference type="ChEBI" id="CHEBI:18248"/>
    </ligandPart>
</feature>
<keyword evidence="6" id="KW-0479">Metal-binding</keyword>
<dbReference type="InterPro" id="IPR003816">
    <property type="entry name" value="Nitrate_red_gam"/>
</dbReference>